<gene>
    <name evidence="1" type="ORF">T440DRAFT_547680</name>
</gene>
<accession>A0A6A7BG81</accession>
<reference evidence="1" key="1">
    <citation type="submission" date="2020-01" db="EMBL/GenBank/DDBJ databases">
        <authorList>
            <consortium name="DOE Joint Genome Institute"/>
            <person name="Haridas S."/>
            <person name="Albert R."/>
            <person name="Binder M."/>
            <person name="Bloem J."/>
            <person name="Labutti K."/>
            <person name="Salamov A."/>
            <person name="Andreopoulos B."/>
            <person name="Baker S.E."/>
            <person name="Barry K."/>
            <person name="Bills G."/>
            <person name="Bluhm B.H."/>
            <person name="Cannon C."/>
            <person name="Castanera R."/>
            <person name="Culley D.E."/>
            <person name="Daum C."/>
            <person name="Ezra D."/>
            <person name="Gonzalez J.B."/>
            <person name="Henrissat B."/>
            <person name="Kuo A."/>
            <person name="Liang C."/>
            <person name="Lipzen A."/>
            <person name="Lutzoni F."/>
            <person name="Magnuson J."/>
            <person name="Mondo S."/>
            <person name="Nolan M."/>
            <person name="Ohm R."/>
            <person name="Pangilinan J."/>
            <person name="Park H.-J."/>
            <person name="Ramirez L."/>
            <person name="Alfaro M."/>
            <person name="Sun H."/>
            <person name="Tritt A."/>
            <person name="Yoshinaga Y."/>
            <person name="Zwiers L.-H."/>
            <person name="Turgeon B.G."/>
            <person name="Goodwin S.B."/>
            <person name="Spatafora J.W."/>
            <person name="Crous P.W."/>
            <person name="Grigoriev I.V."/>
        </authorList>
    </citation>
    <scope>NUCLEOTIDE SEQUENCE</scope>
    <source>
        <strain evidence="1">IPT5</strain>
    </source>
</reference>
<sequence>MDDQPPLLPQQNSRSVIEDDLPKLKIGLRNEATKTCALRDMFVGELAKWTTFEEEVLSFYNDEVLKAAFHRVRRIPVDLERKKLKAEYRNHAILEHLHVPDEQILQARFFDSAVARVLAVTRTLLDADYSSELELQNVKSLPLPANISAATAKTVPVKKRGIWEPDVVFKIPDEGPDQHARIMGEMKFCGTCQIRKRWGNMQLQTNGSMRHVFGQIARDMRERGVRFGFVSTYVDTVFLKISLNGSKPVLLFSEPIAYTDSVVRIPVTSDPEGMSVRLGLLYLIHRASDDDAWSFNPSLVPKNKWTVAKPRLVRSRKGPVAAPFDSPYILKRREDLLKISSNTTEDQDQGEAAAAVTQIFSGSDSDDVANDFSKLSLDSPPSNEDD</sequence>
<organism evidence="1 2">
    <name type="scientific">Plenodomus tracheiphilus IPT5</name>
    <dbReference type="NCBI Taxonomy" id="1408161"/>
    <lineage>
        <taxon>Eukaryota</taxon>
        <taxon>Fungi</taxon>
        <taxon>Dikarya</taxon>
        <taxon>Ascomycota</taxon>
        <taxon>Pezizomycotina</taxon>
        <taxon>Dothideomycetes</taxon>
        <taxon>Pleosporomycetidae</taxon>
        <taxon>Pleosporales</taxon>
        <taxon>Pleosporineae</taxon>
        <taxon>Leptosphaeriaceae</taxon>
        <taxon>Plenodomus</taxon>
    </lineage>
</organism>
<dbReference type="OrthoDB" id="3796275at2759"/>
<protein>
    <submittedName>
        <fullName evidence="1">Uncharacterized protein</fullName>
    </submittedName>
</protein>
<keyword evidence="2" id="KW-1185">Reference proteome</keyword>
<name>A0A6A7BG81_9PLEO</name>
<dbReference type="AlphaFoldDB" id="A0A6A7BG81"/>
<dbReference type="EMBL" id="MU006295">
    <property type="protein sequence ID" value="KAF2853495.1"/>
    <property type="molecule type" value="Genomic_DNA"/>
</dbReference>
<evidence type="ECO:0000313" key="2">
    <source>
        <dbReference type="Proteomes" id="UP000799423"/>
    </source>
</evidence>
<dbReference type="Proteomes" id="UP000799423">
    <property type="component" value="Unassembled WGS sequence"/>
</dbReference>
<proteinExistence type="predicted"/>
<evidence type="ECO:0000313" key="1">
    <source>
        <dbReference type="EMBL" id="KAF2853495.1"/>
    </source>
</evidence>